<dbReference type="InterPro" id="IPR000253">
    <property type="entry name" value="FHA_dom"/>
</dbReference>
<dbReference type="AlphaFoldDB" id="A0A099VFZ4"/>
<dbReference type="EMBL" id="JRPL02000032">
    <property type="protein sequence ID" value="TLD80624.1"/>
    <property type="molecule type" value="Genomic_DNA"/>
</dbReference>
<protein>
    <recommendedName>
        <fullName evidence="1">FHA domain-containing protein</fullName>
    </recommendedName>
</protein>
<dbReference type="Proteomes" id="UP000029878">
    <property type="component" value="Unassembled WGS sequence"/>
</dbReference>
<accession>A0A099VFZ4</accession>
<dbReference type="RefSeq" id="WP_034346865.1">
    <property type="nucleotide sequence ID" value="NZ_FZNG01000018.1"/>
</dbReference>
<evidence type="ECO:0000259" key="1">
    <source>
        <dbReference type="Pfam" id="PF00498"/>
    </source>
</evidence>
<organism evidence="2 3">
    <name type="scientific">Helicobacter trogontum</name>
    <dbReference type="NCBI Taxonomy" id="50960"/>
    <lineage>
        <taxon>Bacteria</taxon>
        <taxon>Pseudomonadati</taxon>
        <taxon>Campylobacterota</taxon>
        <taxon>Epsilonproteobacteria</taxon>
        <taxon>Campylobacterales</taxon>
        <taxon>Helicobacteraceae</taxon>
        <taxon>Helicobacter</taxon>
    </lineage>
</organism>
<dbReference type="Pfam" id="PF00498">
    <property type="entry name" value="FHA"/>
    <property type="match status" value="1"/>
</dbReference>
<sequence length="335" mass="37757">MQKIAITAQHINDLSTTSLYCVIDENGGTIGSDSGNNLCLQDQQINSQHVHIQYEEGFFTITSIADSDIFYNNSFSKLLAGYETTIELGDTFRIGNYQCSIIDPKDLNEEILNTKNIIKEVATYDKLDTLQIRPRGQVDGMNIHEASIENILHENEILDDLTNITPNTFDTIQQTLSSSNQRVFMQNDVISKQKNSQLDTANNHAILHNQFATKEANIENNQPLNKQTILTFLDNALKNLFIDAKIPLHTNIHLTMQDIQDILQDTPLIDSPLLINTLVLGIIFKELHTPLFEVLENDVLGAILSHAIKEQRGGDEKTLQYLLIQALHSYLKKEG</sequence>
<name>A0A099VFZ4_9HELI</name>
<dbReference type="InterPro" id="IPR008984">
    <property type="entry name" value="SMAD_FHA_dom_sf"/>
</dbReference>
<comment type="caution">
    <text evidence="2">The sequence shown here is derived from an EMBL/GenBank/DDBJ whole genome shotgun (WGS) entry which is preliminary data.</text>
</comment>
<evidence type="ECO:0000313" key="2">
    <source>
        <dbReference type="EMBL" id="TLD80624.1"/>
    </source>
</evidence>
<dbReference type="Gene3D" id="2.60.200.20">
    <property type="match status" value="1"/>
</dbReference>
<proteinExistence type="predicted"/>
<evidence type="ECO:0000313" key="3">
    <source>
        <dbReference type="Proteomes" id="UP000029878"/>
    </source>
</evidence>
<reference evidence="2 3" key="1">
    <citation type="journal article" date="2014" name="Genome Announc.">
        <title>Draft genome sequences of eight enterohepatic helicobacter species isolated from both laboratory and wild rodents.</title>
        <authorList>
            <person name="Sheh A."/>
            <person name="Shen Z."/>
            <person name="Fox J.G."/>
        </authorList>
    </citation>
    <scope>NUCLEOTIDE SEQUENCE [LARGE SCALE GENOMIC DNA]</scope>
    <source>
        <strain evidence="2 3">ATCC 700114</strain>
    </source>
</reference>
<gene>
    <name evidence="2" type="ORF">LS81_009415</name>
</gene>
<dbReference type="SUPFAM" id="SSF49879">
    <property type="entry name" value="SMAD/FHA domain"/>
    <property type="match status" value="1"/>
</dbReference>
<dbReference type="CDD" id="cd00060">
    <property type="entry name" value="FHA"/>
    <property type="match status" value="1"/>
</dbReference>
<feature type="domain" description="FHA" evidence="1">
    <location>
        <begin position="29"/>
        <end position="95"/>
    </location>
</feature>
<dbReference type="OrthoDB" id="5353961at2"/>